<comment type="catalytic activity">
    <reaction evidence="1">
        <text>ATP + protein L-histidine = ADP + protein N-phospho-L-histidine.</text>
        <dbReference type="EC" id="2.7.13.3"/>
    </reaction>
</comment>
<dbReference type="NCBIfam" id="NF041832">
    <property type="entry name" value="near_NosP_CTERM"/>
    <property type="match status" value="1"/>
</dbReference>
<dbReference type="InterPro" id="IPR003661">
    <property type="entry name" value="HisK_dim/P_dom"/>
</dbReference>
<dbReference type="InterPro" id="IPR003594">
    <property type="entry name" value="HATPase_dom"/>
</dbReference>
<dbReference type="FunFam" id="3.30.565.10:FF:000049">
    <property type="entry name" value="Two-component sensor histidine kinase"/>
    <property type="match status" value="1"/>
</dbReference>
<dbReference type="GO" id="GO:0000155">
    <property type="term" value="F:phosphorelay sensor kinase activity"/>
    <property type="evidence" value="ECO:0007669"/>
    <property type="project" value="InterPro"/>
</dbReference>
<feature type="domain" description="PAC" evidence="10">
    <location>
        <begin position="427"/>
        <end position="479"/>
    </location>
</feature>
<sequence length="881" mass="97482">MISPAPSSPPLPETADQTIARLERENAKLRKINKVLMNRVERSMDFQGNAFSLFQTAIVLESKVRERTGELQQALADLEATNHALHLAKEEEEQAKKLLSEAIESINEGFVLCDAHDRLALTNSKYRELLPGMEQWMVPGTPFVELVRRAMRAGIIADPDNGPESWLQRRMASHSLPGEPFVIQFRNGQWVQVSERRTRDGGIVSLYTDITEIKLSERRRRERELAQKSILLQATLDNLSQGVAVFDSTNRLVTWNQPFLHMLGVPGTLAWAGTSLRQFLILAAMQAQFRVDSLGTLRLQDDDHRPLGAPACLEYTTGDGRILEIRRNHMPDGGFITTYTDITERKQSEEALRDSERRMRLVTDAIPALIAYVDKECIYRFTNRVYEEWFRRPLDEINGRPMRDVLGAELYDLRANYVELALAGEGSVFEMTMPMGQAGVQYALATYVPHIAADGSVPGFFALIQDITERRKADEQLREAKESLERRVEERTAELSTANLELAAAKGEADLANVSKTRFLAAASHDLLQPLNAARVFIAALSERRLAPRNASLVKSSLAALDSVDELLTALLDISKLDAGVLTVEEKDFGLASLMDSMINEHLMLARSRGLDLRSVPCSLTVHSDPRLLARILRNFISNALRYTQSGRIVVGCRRLGNTVMLGVWDTGHGIAEDKLDEIFEEFRRLNTPSDRAEKGMGLGLAIVKRIARMLGHPLVVKSTPGKGSLFGIVLPTTHATPLPPPPPVPACGQNASLQGARILVVENEIAIQDAMRALLEGWGCTVLAALCEADAVAVVRLHGTPDAILADYHLDDDAVGLDAIVAVQQACDHPIPAVVITANHSPDLLAEIREVGYHLLNKPLRPARLRSLLAHMLGQRGGTD</sequence>
<keyword evidence="3 6" id="KW-0597">Phosphoprotein</keyword>
<dbReference type="RefSeq" id="WP_076400146.1">
    <property type="nucleotide sequence ID" value="NZ_FTOA01000003.1"/>
</dbReference>
<evidence type="ECO:0000256" key="6">
    <source>
        <dbReference type="PROSITE-ProRule" id="PRU00169"/>
    </source>
</evidence>
<dbReference type="PANTHER" id="PTHR43047:SF9">
    <property type="entry name" value="HISTIDINE KINASE"/>
    <property type="match status" value="1"/>
</dbReference>
<dbReference type="SMART" id="SM00448">
    <property type="entry name" value="REC"/>
    <property type="match status" value="1"/>
</dbReference>
<proteinExistence type="predicted"/>
<evidence type="ECO:0000256" key="3">
    <source>
        <dbReference type="ARBA" id="ARBA00022553"/>
    </source>
</evidence>
<dbReference type="GO" id="GO:0005886">
    <property type="term" value="C:plasma membrane"/>
    <property type="evidence" value="ECO:0007669"/>
    <property type="project" value="TreeGrafter"/>
</dbReference>
<evidence type="ECO:0000259" key="8">
    <source>
        <dbReference type="PROSITE" id="PS50109"/>
    </source>
</evidence>
<dbReference type="Gene3D" id="3.40.50.2300">
    <property type="match status" value="1"/>
</dbReference>
<dbReference type="Pfam" id="PF12860">
    <property type="entry name" value="PAS_7"/>
    <property type="match status" value="2"/>
</dbReference>
<dbReference type="SUPFAM" id="SSF55874">
    <property type="entry name" value="ATPase domain of HSP90 chaperone/DNA topoisomerase II/histidine kinase"/>
    <property type="match status" value="1"/>
</dbReference>
<feature type="domain" description="Response regulatory" evidence="9">
    <location>
        <begin position="758"/>
        <end position="874"/>
    </location>
</feature>
<dbReference type="Gene3D" id="1.10.287.130">
    <property type="match status" value="1"/>
</dbReference>
<evidence type="ECO:0000256" key="7">
    <source>
        <dbReference type="SAM" id="Coils"/>
    </source>
</evidence>
<dbReference type="SMART" id="SM00387">
    <property type="entry name" value="HATPase_c"/>
    <property type="match status" value="1"/>
</dbReference>
<dbReference type="CDD" id="cd00082">
    <property type="entry name" value="HisKA"/>
    <property type="match status" value="1"/>
</dbReference>
<dbReference type="SMART" id="SM00091">
    <property type="entry name" value="PAS"/>
    <property type="match status" value="3"/>
</dbReference>
<dbReference type="PROSITE" id="PS50113">
    <property type="entry name" value="PAC"/>
    <property type="match status" value="1"/>
</dbReference>
<dbReference type="SMART" id="SM00388">
    <property type="entry name" value="HisKA"/>
    <property type="match status" value="1"/>
</dbReference>
<dbReference type="GO" id="GO:0009927">
    <property type="term" value="F:histidine phosphotransfer kinase activity"/>
    <property type="evidence" value="ECO:0007669"/>
    <property type="project" value="TreeGrafter"/>
</dbReference>
<evidence type="ECO:0000259" key="10">
    <source>
        <dbReference type="PROSITE" id="PS50113"/>
    </source>
</evidence>
<evidence type="ECO:0000256" key="2">
    <source>
        <dbReference type="ARBA" id="ARBA00012438"/>
    </source>
</evidence>
<keyword evidence="7" id="KW-0175">Coiled coil</keyword>
<dbReference type="STRING" id="80876.SAMN05421779_103452"/>
<dbReference type="Proteomes" id="UP000185678">
    <property type="component" value="Unassembled WGS sequence"/>
</dbReference>
<accession>A0A1N7LNQ1</accession>
<reference evidence="11 12" key="1">
    <citation type="submission" date="2017-01" db="EMBL/GenBank/DDBJ databases">
        <authorList>
            <person name="Mah S.A."/>
            <person name="Swanson W.J."/>
            <person name="Moy G.W."/>
            <person name="Vacquier V.D."/>
        </authorList>
    </citation>
    <scope>NUCLEOTIDE SEQUENCE [LARGE SCALE GENOMIC DNA]</scope>
    <source>
        <strain evidence="11 12">DSM 11589</strain>
    </source>
</reference>
<dbReference type="InterPro" id="IPR036097">
    <property type="entry name" value="HisK_dim/P_sf"/>
</dbReference>
<gene>
    <name evidence="11" type="ORF">SAMN05421779_103452</name>
</gene>
<dbReference type="InterPro" id="IPR036890">
    <property type="entry name" value="HATPase_C_sf"/>
</dbReference>
<evidence type="ECO:0000256" key="5">
    <source>
        <dbReference type="ARBA" id="ARBA00022777"/>
    </source>
</evidence>
<dbReference type="Gene3D" id="3.30.565.10">
    <property type="entry name" value="Histidine kinase-like ATPase, C-terminal domain"/>
    <property type="match status" value="1"/>
</dbReference>
<dbReference type="InterPro" id="IPR000700">
    <property type="entry name" value="PAS-assoc_C"/>
</dbReference>
<keyword evidence="5" id="KW-0418">Kinase</keyword>
<dbReference type="InterPro" id="IPR013656">
    <property type="entry name" value="PAS_4"/>
</dbReference>
<dbReference type="InterPro" id="IPR004358">
    <property type="entry name" value="Sig_transdc_His_kin-like_C"/>
</dbReference>
<dbReference type="PRINTS" id="PR00344">
    <property type="entry name" value="BCTRLSENSOR"/>
</dbReference>
<dbReference type="PANTHER" id="PTHR43047">
    <property type="entry name" value="TWO-COMPONENT HISTIDINE PROTEIN KINASE"/>
    <property type="match status" value="1"/>
</dbReference>
<dbReference type="PROSITE" id="PS50110">
    <property type="entry name" value="RESPONSE_REGULATORY"/>
    <property type="match status" value="1"/>
</dbReference>
<dbReference type="PROSITE" id="PS50109">
    <property type="entry name" value="HIS_KIN"/>
    <property type="match status" value="1"/>
</dbReference>
<feature type="modified residue" description="4-aspartylphosphate" evidence="6">
    <location>
        <position position="808"/>
    </location>
</feature>
<dbReference type="InterPro" id="IPR001789">
    <property type="entry name" value="Sig_transdc_resp-reg_receiver"/>
</dbReference>
<dbReference type="InterPro" id="IPR005467">
    <property type="entry name" value="His_kinase_dom"/>
</dbReference>
<dbReference type="AlphaFoldDB" id="A0A1N7LNQ1"/>
<dbReference type="InterPro" id="IPR035965">
    <property type="entry name" value="PAS-like_dom_sf"/>
</dbReference>
<dbReference type="Pfam" id="PF02518">
    <property type="entry name" value="HATPase_c"/>
    <property type="match status" value="1"/>
</dbReference>
<dbReference type="Pfam" id="PF00072">
    <property type="entry name" value="Response_reg"/>
    <property type="match status" value="1"/>
</dbReference>
<keyword evidence="12" id="KW-1185">Reference proteome</keyword>
<evidence type="ECO:0000313" key="11">
    <source>
        <dbReference type="EMBL" id="SIS75446.1"/>
    </source>
</evidence>
<dbReference type="EMBL" id="FTOA01000003">
    <property type="protein sequence ID" value="SIS75446.1"/>
    <property type="molecule type" value="Genomic_DNA"/>
</dbReference>
<name>A0A1N7LNQ1_9PROT</name>
<keyword evidence="4" id="KW-0808">Transferase</keyword>
<dbReference type="Pfam" id="PF00512">
    <property type="entry name" value="HisKA"/>
    <property type="match status" value="1"/>
</dbReference>
<evidence type="ECO:0000256" key="4">
    <source>
        <dbReference type="ARBA" id="ARBA00022679"/>
    </source>
</evidence>
<dbReference type="InterPro" id="IPR011006">
    <property type="entry name" value="CheY-like_superfamily"/>
</dbReference>
<evidence type="ECO:0000313" key="12">
    <source>
        <dbReference type="Proteomes" id="UP000185678"/>
    </source>
</evidence>
<feature type="coiled-coil region" evidence="7">
    <location>
        <begin position="71"/>
        <end position="108"/>
    </location>
</feature>
<feature type="coiled-coil region" evidence="7">
    <location>
        <begin position="470"/>
        <end position="501"/>
    </location>
</feature>
<dbReference type="SUPFAM" id="SSF52172">
    <property type="entry name" value="CheY-like"/>
    <property type="match status" value="1"/>
</dbReference>
<feature type="domain" description="Histidine kinase" evidence="8">
    <location>
        <begin position="522"/>
        <end position="735"/>
    </location>
</feature>
<evidence type="ECO:0000256" key="1">
    <source>
        <dbReference type="ARBA" id="ARBA00000085"/>
    </source>
</evidence>
<dbReference type="EC" id="2.7.13.3" evidence="2"/>
<evidence type="ECO:0000259" key="9">
    <source>
        <dbReference type="PROSITE" id="PS50110"/>
    </source>
</evidence>
<dbReference type="InterPro" id="IPR000014">
    <property type="entry name" value="PAS"/>
</dbReference>
<organism evidence="11 12">
    <name type="scientific">Insolitispirillum peregrinum</name>
    <dbReference type="NCBI Taxonomy" id="80876"/>
    <lineage>
        <taxon>Bacteria</taxon>
        <taxon>Pseudomonadati</taxon>
        <taxon>Pseudomonadota</taxon>
        <taxon>Alphaproteobacteria</taxon>
        <taxon>Rhodospirillales</taxon>
        <taxon>Novispirillaceae</taxon>
        <taxon>Insolitispirillum</taxon>
    </lineage>
</organism>
<dbReference type="NCBIfam" id="TIGR00229">
    <property type="entry name" value="sensory_box"/>
    <property type="match status" value="1"/>
</dbReference>
<dbReference type="SUPFAM" id="SSF55785">
    <property type="entry name" value="PYP-like sensor domain (PAS domain)"/>
    <property type="match status" value="3"/>
</dbReference>
<dbReference type="SUPFAM" id="SSF47384">
    <property type="entry name" value="Homodimeric domain of signal transducing histidine kinase"/>
    <property type="match status" value="1"/>
</dbReference>
<dbReference type="OrthoDB" id="9764438at2"/>
<dbReference type="Pfam" id="PF08448">
    <property type="entry name" value="PAS_4"/>
    <property type="match status" value="1"/>
</dbReference>
<protein>
    <recommendedName>
        <fullName evidence="2">histidine kinase</fullName>
        <ecNumber evidence="2">2.7.13.3</ecNumber>
    </recommendedName>
</protein>
<dbReference type="FunFam" id="1.10.287.130:FF:000063">
    <property type="entry name" value="Hybrid sensor histidine kinase/response regulator"/>
    <property type="match status" value="1"/>
</dbReference>
<dbReference type="Gene3D" id="3.30.450.20">
    <property type="entry name" value="PAS domain"/>
    <property type="match status" value="3"/>
</dbReference>